<dbReference type="SMART" id="SM00219">
    <property type="entry name" value="TyrKc"/>
    <property type="match status" value="1"/>
</dbReference>
<dbReference type="SUPFAM" id="SSF56112">
    <property type="entry name" value="Protein kinase-like (PK-like)"/>
    <property type="match status" value="1"/>
</dbReference>
<dbReference type="InterPro" id="IPR029052">
    <property type="entry name" value="Metallo-depent_PP-like"/>
</dbReference>
<evidence type="ECO:0000313" key="4">
    <source>
        <dbReference type="Proteomes" id="UP001227230"/>
    </source>
</evidence>
<organism evidence="3 4">
    <name type="scientific">Vitis vinifera</name>
    <name type="common">Grape</name>
    <dbReference type="NCBI Taxonomy" id="29760"/>
    <lineage>
        <taxon>Eukaryota</taxon>
        <taxon>Viridiplantae</taxon>
        <taxon>Streptophyta</taxon>
        <taxon>Embryophyta</taxon>
        <taxon>Tracheophyta</taxon>
        <taxon>Spermatophyta</taxon>
        <taxon>Magnoliopsida</taxon>
        <taxon>eudicotyledons</taxon>
        <taxon>Gunneridae</taxon>
        <taxon>Pentapetalae</taxon>
        <taxon>rosids</taxon>
        <taxon>Vitales</taxon>
        <taxon>Vitaceae</taxon>
        <taxon>Viteae</taxon>
        <taxon>Vitis</taxon>
    </lineage>
</organism>
<dbReference type="PANTHER" id="PTHR36492">
    <property type="match status" value="1"/>
</dbReference>
<dbReference type="PROSITE" id="PS50011">
    <property type="entry name" value="PROTEIN_KINASE_DOM"/>
    <property type="match status" value="1"/>
</dbReference>
<proteinExistence type="predicted"/>
<dbReference type="InterPro" id="IPR052963">
    <property type="entry name" value="Pantetheine_PDE"/>
</dbReference>
<dbReference type="InterPro" id="IPR001245">
    <property type="entry name" value="Ser-Thr/Tyr_kinase_cat_dom"/>
</dbReference>
<evidence type="ECO:0000259" key="2">
    <source>
        <dbReference type="PROSITE" id="PS50011"/>
    </source>
</evidence>
<protein>
    <recommendedName>
        <fullName evidence="2">Protein kinase domain-containing protein</fullName>
    </recommendedName>
</protein>
<dbReference type="InterPro" id="IPR020635">
    <property type="entry name" value="Tyr_kinase_cat_dom"/>
</dbReference>
<gene>
    <name evidence="3" type="ORF">VitviT2T_023987</name>
</gene>
<dbReference type="Gene3D" id="3.60.21.10">
    <property type="match status" value="1"/>
</dbReference>
<dbReference type="InterPro" id="IPR004843">
    <property type="entry name" value="Calcineurin-like_PHP"/>
</dbReference>
<feature type="region of interest" description="Disordered" evidence="1">
    <location>
        <begin position="553"/>
        <end position="583"/>
    </location>
</feature>
<dbReference type="Pfam" id="PF00149">
    <property type="entry name" value="Metallophos"/>
    <property type="match status" value="1"/>
</dbReference>
<dbReference type="PANTHER" id="PTHR36492:SF2">
    <property type="entry name" value="[ACYL-CARRIER-PROTEIN] PHOSPHODIESTERASE PPTH"/>
    <property type="match status" value="1"/>
</dbReference>
<feature type="domain" description="Protein kinase" evidence="2">
    <location>
        <begin position="224"/>
        <end position="597"/>
    </location>
</feature>
<name>A0ABY9DGF1_VITVI</name>
<sequence length="597" mass="67022">MHPLPFPTCGSPPLSLQHSQRQKVSISWISVGSRWDWPSEARTWTTPSISIWLQPGSLTNSLASIKLLALAASFHILTDVYRLVINTKLRVLLGSKSNNLAANSPSSGKRSQPFGELSLNLPMVLEIVPSCLGLSQKLSHSIHLSKQIASREYERDVKNSCIIRPQIMPSSNHAEAVGPRVFMISDLHADYSENMTWMKDLSTMRHKKDVLLVAGDVAETYHNFVLTMSLLTDKFEYVFYVPGNHDLWCRREEEDSLNSLDKLNKLLDACKRLGVQTSPMIIDGLGIIPLFSWYHESFDKEEDITEVFIPSLEMACKDFHACKWPEELSNRDTSLALYFDAMNEKNQDLIKEIQSECSQIITFSHFLPRQELCPEKRMLFYPNLPKIIGSDFLEVRLRSIHGAEGSASACHVFGHTHFCWDSMLDGIRYVQAPLAYPRERKRRMNGANPPIFHRDIKASNILLDSKFIAKVADFGLSRLAPVPDIEGSTPAHVSTVVKGTPLLDCRECVEKFVKLALKCCQEDTDARPSMAQVVRELENIWLMMPESDTKTTESFITEPGKLVSPSSSSTPTKNPYVSSDVSGSDLVSGVIPTIAPR</sequence>
<dbReference type="InterPro" id="IPR011009">
    <property type="entry name" value="Kinase-like_dom_sf"/>
</dbReference>
<dbReference type="InterPro" id="IPR000719">
    <property type="entry name" value="Prot_kinase_dom"/>
</dbReference>
<dbReference type="Proteomes" id="UP001227230">
    <property type="component" value="Chromosome 16"/>
</dbReference>
<dbReference type="Pfam" id="PF07714">
    <property type="entry name" value="PK_Tyr_Ser-Thr"/>
    <property type="match status" value="1"/>
</dbReference>
<keyword evidence="4" id="KW-1185">Reference proteome</keyword>
<dbReference type="Gene3D" id="1.10.510.10">
    <property type="entry name" value="Transferase(Phosphotransferase) domain 1"/>
    <property type="match status" value="2"/>
</dbReference>
<evidence type="ECO:0000256" key="1">
    <source>
        <dbReference type="SAM" id="MobiDB-lite"/>
    </source>
</evidence>
<accession>A0ABY9DGF1</accession>
<reference evidence="3 4" key="1">
    <citation type="journal article" date="2023" name="Hortic Res">
        <title>The complete reference genome for grapevine (Vitis vinifera L.) genetics and breeding.</title>
        <authorList>
            <person name="Shi X."/>
            <person name="Cao S."/>
            <person name="Wang X."/>
            <person name="Huang S."/>
            <person name="Wang Y."/>
            <person name="Liu Z."/>
            <person name="Liu W."/>
            <person name="Leng X."/>
            <person name="Peng Y."/>
            <person name="Wang N."/>
            <person name="Wang Y."/>
            <person name="Ma Z."/>
            <person name="Xu X."/>
            <person name="Zhang F."/>
            <person name="Xue H."/>
            <person name="Zhong H."/>
            <person name="Wang Y."/>
            <person name="Zhang K."/>
            <person name="Velt A."/>
            <person name="Avia K."/>
            <person name="Holtgrawe D."/>
            <person name="Grimplet J."/>
            <person name="Matus J.T."/>
            <person name="Ware D."/>
            <person name="Wu X."/>
            <person name="Wang H."/>
            <person name="Liu C."/>
            <person name="Fang Y."/>
            <person name="Rustenholz C."/>
            <person name="Cheng Z."/>
            <person name="Xiao H."/>
            <person name="Zhou Y."/>
        </authorList>
    </citation>
    <scope>NUCLEOTIDE SEQUENCE [LARGE SCALE GENOMIC DNA]</scope>
    <source>
        <strain evidence="4">cv. Pinot noir / PN40024</strain>
        <tissue evidence="3">Leaf</tissue>
    </source>
</reference>
<dbReference type="PROSITE" id="PS00108">
    <property type="entry name" value="PROTEIN_KINASE_ST"/>
    <property type="match status" value="1"/>
</dbReference>
<feature type="compositionally biased region" description="Low complexity" evidence="1">
    <location>
        <begin position="564"/>
        <end position="583"/>
    </location>
</feature>
<dbReference type="EMBL" id="CP126663">
    <property type="protein sequence ID" value="WKA06062.1"/>
    <property type="molecule type" value="Genomic_DNA"/>
</dbReference>
<dbReference type="InterPro" id="IPR008271">
    <property type="entry name" value="Ser/Thr_kinase_AS"/>
</dbReference>
<dbReference type="SUPFAM" id="SSF56300">
    <property type="entry name" value="Metallo-dependent phosphatases"/>
    <property type="match status" value="1"/>
</dbReference>
<evidence type="ECO:0000313" key="3">
    <source>
        <dbReference type="EMBL" id="WKA06062.1"/>
    </source>
</evidence>